<evidence type="ECO:0000313" key="1">
    <source>
        <dbReference type="EMBL" id="OCS91758.1"/>
    </source>
</evidence>
<organism evidence="1 2">
    <name type="scientific">Caryophanon latum</name>
    <dbReference type="NCBI Taxonomy" id="33977"/>
    <lineage>
        <taxon>Bacteria</taxon>
        <taxon>Bacillati</taxon>
        <taxon>Bacillota</taxon>
        <taxon>Bacilli</taxon>
        <taxon>Bacillales</taxon>
        <taxon>Caryophanaceae</taxon>
        <taxon>Caryophanon</taxon>
    </lineage>
</organism>
<keyword evidence="2" id="KW-1185">Reference proteome</keyword>
<dbReference type="RefSeq" id="WP_066463047.1">
    <property type="nucleotide sequence ID" value="NZ_MATO01000023.1"/>
</dbReference>
<protein>
    <submittedName>
        <fullName evidence="1">Uncharacterized protein</fullName>
    </submittedName>
</protein>
<name>A0A1C0YX70_9BACL</name>
<accession>A0A1C0YX70</accession>
<dbReference type="AlphaFoldDB" id="A0A1C0YX70"/>
<reference evidence="1 2" key="1">
    <citation type="submission" date="2016-07" db="EMBL/GenBank/DDBJ databases">
        <title>Caryophanon latum genome sequencing.</title>
        <authorList>
            <person name="Verma A."/>
            <person name="Pal Y."/>
            <person name="Krishnamurthi S."/>
        </authorList>
    </citation>
    <scope>NUCLEOTIDE SEQUENCE [LARGE SCALE GENOMIC DNA]</scope>
    <source>
        <strain evidence="1 2">DSM 14151</strain>
    </source>
</reference>
<sequence length="377" mass="44947">MKTSRKHNYILVPDFLNWDFTKREGVEKMVVTLYKQKRLDLLVSLFRFLEPNSNYLIEHRDTSGETKNILFEFYYSYSSQENKWVEDEKLTEYHQKIDINIFNSHLEKLIEIQTELNDIYTGIKNAEELNQNIVNAFGTDSSQDVQKVWQQHQKLYNDAHEKIYFEIQDSLSEQLKKIDCNYLEELDEIKLTNDYYSENFSLETEVLKYIQHQESITKSQNIPPFDFKKYKEILELQKSPHLDTNNQDYLIAQFAGDKTWKLKEKLREINYTIGSPIRNPVTGVWNYTIDDTKNFIGILYSHLLEYVQSMREHLGFLPKCSWCGRSFQPTSQQLRRLKENHNVYCSYDIDKITGKSICQMKGTANKQNQRRKINKLN</sequence>
<proteinExistence type="predicted"/>
<evidence type="ECO:0000313" key="2">
    <source>
        <dbReference type="Proteomes" id="UP000093482"/>
    </source>
</evidence>
<comment type="caution">
    <text evidence="1">The sequence shown here is derived from an EMBL/GenBank/DDBJ whole genome shotgun (WGS) entry which is preliminary data.</text>
</comment>
<dbReference type="EMBL" id="MATO01000023">
    <property type="protein sequence ID" value="OCS91758.1"/>
    <property type="molecule type" value="Genomic_DNA"/>
</dbReference>
<gene>
    <name evidence="1" type="ORF">A6K76_01195</name>
</gene>
<dbReference type="Proteomes" id="UP000093482">
    <property type="component" value="Unassembled WGS sequence"/>
</dbReference>
<dbReference type="OrthoDB" id="9801841at2"/>